<keyword evidence="3" id="KW-1185">Reference proteome</keyword>
<dbReference type="Gene3D" id="3.40.50.1110">
    <property type="entry name" value="SGNH hydrolase"/>
    <property type="match status" value="1"/>
</dbReference>
<dbReference type="KEGG" id="mbc:MYB_01320"/>
<organism evidence="2 3">
    <name type="scientific">Mesomycoplasma bovoculi M165/69</name>
    <dbReference type="NCBI Taxonomy" id="743966"/>
    <lineage>
        <taxon>Bacteria</taxon>
        <taxon>Bacillati</taxon>
        <taxon>Mycoplasmatota</taxon>
        <taxon>Mycoplasmoidales</taxon>
        <taxon>Metamycoplasmataceae</taxon>
        <taxon>Mesomycoplasma</taxon>
    </lineage>
</organism>
<dbReference type="CDD" id="cd00229">
    <property type="entry name" value="SGNH_hydrolase"/>
    <property type="match status" value="1"/>
</dbReference>
<dbReference type="PATRIC" id="fig|743966.3.peg.266"/>
<dbReference type="eggNOG" id="COG2755">
    <property type="taxonomic scope" value="Bacteria"/>
</dbReference>
<evidence type="ECO:0000313" key="3">
    <source>
        <dbReference type="Proteomes" id="UP000019229"/>
    </source>
</evidence>
<dbReference type="RefSeq" id="WP_022934798.1">
    <property type="nucleotide sequence ID" value="NZ_CP007154.1"/>
</dbReference>
<accession>W5UST5</accession>
<dbReference type="Pfam" id="PF00657">
    <property type="entry name" value="Lipase_GDSL"/>
    <property type="match status" value="1"/>
</dbReference>
<keyword evidence="2" id="KW-0449">Lipoprotein</keyword>
<dbReference type="PANTHER" id="PTHR30383:SF5">
    <property type="entry name" value="SGNH HYDROLASE-TYPE ESTERASE DOMAIN-CONTAINING PROTEIN"/>
    <property type="match status" value="1"/>
</dbReference>
<reference evidence="2 3" key="1">
    <citation type="journal article" date="2014" name="Genome Announc.">
        <title>Complete Genome Sequence of Mycoplasma bovoculi Strain M165/69T (ATCC 29104).</title>
        <authorList>
            <person name="Calcutt M.J."/>
            <person name="Foecking M.F."/>
        </authorList>
    </citation>
    <scope>NUCLEOTIDE SEQUENCE [LARGE SCALE GENOMIC DNA]</scope>
    <source>
        <strain evidence="2">M165/69</strain>
    </source>
</reference>
<feature type="signal peptide" evidence="1">
    <location>
        <begin position="1"/>
        <end position="28"/>
    </location>
</feature>
<dbReference type="Proteomes" id="UP000019229">
    <property type="component" value="Chromosome"/>
</dbReference>
<sequence length="1871" mass="211398">MKKSFILNKSVKGLIGAALLSSTVLVIAACNINQNNDNKSTQFNSSHKIQKTLIKKVKYLAIGDSVTAGFNLDNRIDSRGNMENGQVSGLSYPAFFAHYLQQINHDSLVSFDNLALSGTTVKNWLYLLDPENSEYKKFDKTFLKYANNIDKLTNSPYGKQISDVFGNFNSEKYPVFIQKIKEANLLTFTLGANDLFQSLNLSYLTSLTDNPGSKAVIAEQIQRDVAKALADIKANLTKFIAKLKEINPDLSINILGYQDLSSSAIKFVSSLLKNEFGFTQDFGHTIISSLNKNIKEVASHEEINYIDPYDQNDWQNNKIFGVDLDIHPSVKGYKKMAQALLYKLALDQSNLINLKGVDIDFLEKSKGDYARVLDIASNQDIVSKVSDASVLETSEFETQNEQKLTSYQASAQNMFVAFLDTNSVIEKWMINILSKSGDFQSIAKVFLKQNTADARNKTREFLKELVQSPILSQILEALRSYIEEVKEKNLWDKITFDSIIDGVSRKFLLEGGLPALINFVLSNKWVSQQPQVLKDALFKTVFGSTSIQNRVLSLFGDDNIDSNDWRVIFEFDSTKALFSKVLDELLDNGATYKNSTNFADLVTNFVKNDANQSVIIDFVQNFTTEALKQPVFTTLLVDLIDKQVNIKLSEEEKNGISSALLGISENITSTRTFKNLAKTIAISLTNGLKNINSNFDKTELTDLFVGTMATSFKNFFSDKSNLLILVQDLLQSKLNEKQVEFLSKLLQKLSSIIPSLELSTFYSTSAKNYSVVKIIFDSAKEFLQEDSFKQINKLFETALKDFFITHRDKYSSSIDFDSFVFQLVANNADELKEIIYNFLLSQGKKDNFSSAVGTLLSGLLDKYNYKSETKSTIAKIITGILEDFAKHDKEANKDNIITLLLDKFVKEMKDYVTKNNAGQDLAKDGYNKSSDTNGQTKYADQYLTLRRKLNFNDFLAQFGQNTLKDSSFLYSTLKSFARVFETGQNKLTTDELANAIFDILHSKPVLEYFKNIIPAGNDEQLRQELANIIEKFLNSNAFLELLKGGMEFIFNTKNLEQHKTLSDLLLAFLKEKHDLVEKAIAIFITSDDGSSSLNNILDRLLKANDISLESSNLETLQQIIKDFAHQTSLAIQNKTQDNYKPLTINAAISFVITKLFSSNQQEFNNSLTDLVSSFVYDISHIYFKNPTDSQHTKINAGKLLTLVKGFLNTQFATKAFNEKFGTETGPQIKALISSFLDIPGTQTFLTKIFELIAKQQVEQNKSLFEVLKEVVNDQEFKKIFVDFIKSINNNELASKLKPVLGKLLGVELDDQQIASFLKWVKLILTDNIDAKTHNYKDGNDLINTIIKVLNGLFEARKNNNNFDFAELQKHFGTEEFIVNFIKQLAATFGSGEKEEDKVNDEDRKHIGQLVISILKSSFIAKTIDSMDLSSLRTYLGEEYDTDVNHIKGFIKKLISQEGNVDFIVNLLNEVGKNIDKYKDATSIVDLLRKIIQNNKQLIEEYLWQLIDFAVNDADMGKIFAKIIAKQLKLDTAEMQEADYNFISGFLKGLIDRGKQSQIVTTILDEVVDQIGKSTETQFDSNFFTNIFNSISGAKLFNFDFVIKIDNELKQQATPVSSDEQWKKLDGKTDKSPFTAKEFAEFFDTILVKAPQWNKNKQDSGSVILKGLNNIPYTGFNFIDVIFSGGSSAKGAKTQLSSIADIFKQVYLSVKDKVNYSNFKDTAEGRTLYRLMFLTLFYAWESQFKNASYFIYSVGFYGGFGETSTASGQIIKAFKDALPNGSDKSEYDKFIDALKGDPWKKPNHWWEIGSWYKAYNVKPSDMLTMIYYNTSSNPFTNTKTKQAAKTEEPTLKDQILEQIRQGSFDGWENPKS</sequence>
<feature type="chain" id="PRO_5004872492" evidence="1">
    <location>
        <begin position="29"/>
        <end position="1871"/>
    </location>
</feature>
<gene>
    <name evidence="2" type="ORF">MYB_01320</name>
</gene>
<dbReference type="HOGENOM" id="CLU_234978_0_0_14"/>
<evidence type="ECO:0000256" key="1">
    <source>
        <dbReference type="SAM" id="SignalP"/>
    </source>
</evidence>
<keyword evidence="1" id="KW-0732">Signal</keyword>
<dbReference type="InterPro" id="IPR012347">
    <property type="entry name" value="Ferritin-like"/>
</dbReference>
<dbReference type="SUPFAM" id="SSF52266">
    <property type="entry name" value="SGNH hydrolase"/>
    <property type="match status" value="1"/>
</dbReference>
<protein>
    <submittedName>
        <fullName evidence="2">Lipoprotein, GDSL-like lipase family</fullName>
    </submittedName>
</protein>
<evidence type="ECO:0000313" key="2">
    <source>
        <dbReference type="EMBL" id="AHH45274.1"/>
    </source>
</evidence>
<dbReference type="InterPro" id="IPR001087">
    <property type="entry name" value="GDSL"/>
</dbReference>
<dbReference type="GO" id="GO:0004622">
    <property type="term" value="F:phosphatidylcholine lysophospholipase activity"/>
    <property type="evidence" value="ECO:0007669"/>
    <property type="project" value="TreeGrafter"/>
</dbReference>
<dbReference type="PANTHER" id="PTHR30383">
    <property type="entry name" value="THIOESTERASE 1/PROTEASE 1/LYSOPHOSPHOLIPASE L1"/>
    <property type="match status" value="1"/>
</dbReference>
<dbReference type="InterPro" id="IPR036514">
    <property type="entry name" value="SGNH_hydro_sf"/>
</dbReference>
<dbReference type="EMBL" id="CP007154">
    <property type="protein sequence ID" value="AHH45274.1"/>
    <property type="molecule type" value="Genomic_DNA"/>
</dbReference>
<name>W5UST5_9BACT</name>
<dbReference type="Gene3D" id="1.20.1260.10">
    <property type="match status" value="1"/>
</dbReference>
<proteinExistence type="predicted"/>
<dbReference type="STRING" id="743966.MYB_01320"/>
<dbReference type="OrthoDB" id="399880at2"/>
<dbReference type="PROSITE" id="PS51257">
    <property type="entry name" value="PROKAR_LIPOPROTEIN"/>
    <property type="match status" value="1"/>
</dbReference>
<dbReference type="InterPro" id="IPR051532">
    <property type="entry name" value="Ester_Hydrolysis_Enzymes"/>
</dbReference>